<accession>A0A427TUD9</accession>
<evidence type="ECO:0000313" key="1">
    <source>
        <dbReference type="EMBL" id="RSD28080.1"/>
    </source>
</evidence>
<dbReference type="EMBL" id="RSFW01000009">
    <property type="protein sequence ID" value="RSD28080.1"/>
    <property type="molecule type" value="Genomic_DNA"/>
</dbReference>
<name>A0A427TUD9_9BACI</name>
<gene>
    <name evidence="1" type="ORF">EJA10_06360</name>
</gene>
<reference evidence="2" key="1">
    <citation type="submission" date="2018-12" db="EMBL/GenBank/DDBJ databases">
        <title>Bacillus chawlae sp. nov., Bacillus glennii sp. nov., and Bacillus saganii sp. nov. Isolated from the Vehicle Assembly Building at Kennedy Space Center where the Viking Spacecraft were Assembled.</title>
        <authorList>
            <person name="Seuylemezian A."/>
            <person name="Vaishampayan P."/>
        </authorList>
    </citation>
    <scope>NUCLEOTIDE SEQUENCE [LARGE SCALE GENOMIC DNA]</scope>
    <source>
        <strain evidence="2">DSM 13966</strain>
    </source>
</reference>
<proteinExistence type="predicted"/>
<sequence length="165" mass="18925">MKKVFGIVAIIAGFSLLSAFFVPGLTDRHESKQAAIHVLENLKEQNFERAFNGVHYYDAASDLAPETPFEEAKEIWSKRVHSLKEQGTHLVDYKNLSVELDDTYPVGTVDLVMMINGEEKIIKDVSVWFGHHDGKWGLGNLHYYRENDREEDWEKAFSGNIDRPE</sequence>
<dbReference type="RefSeq" id="WP_125479170.1">
    <property type="nucleotide sequence ID" value="NZ_RSFW01000009.1"/>
</dbReference>
<dbReference type="AlphaFoldDB" id="A0A427TUD9"/>
<comment type="caution">
    <text evidence="1">The sequence shown here is derived from an EMBL/GenBank/DDBJ whole genome shotgun (WGS) entry which is preliminary data.</text>
</comment>
<dbReference type="Proteomes" id="UP000279911">
    <property type="component" value="Unassembled WGS sequence"/>
</dbReference>
<dbReference type="OrthoDB" id="2965142at2"/>
<organism evidence="1 2">
    <name type="scientific">Mesobacillus subterraneus</name>
    <dbReference type="NCBI Taxonomy" id="285983"/>
    <lineage>
        <taxon>Bacteria</taxon>
        <taxon>Bacillati</taxon>
        <taxon>Bacillota</taxon>
        <taxon>Bacilli</taxon>
        <taxon>Bacillales</taxon>
        <taxon>Bacillaceae</taxon>
        <taxon>Mesobacillus</taxon>
    </lineage>
</organism>
<evidence type="ECO:0008006" key="3">
    <source>
        <dbReference type="Google" id="ProtNLM"/>
    </source>
</evidence>
<protein>
    <recommendedName>
        <fullName evidence="3">Nuclear transport factor 2 family protein</fullName>
    </recommendedName>
</protein>
<evidence type="ECO:0000313" key="2">
    <source>
        <dbReference type="Proteomes" id="UP000279911"/>
    </source>
</evidence>